<dbReference type="Pfam" id="PF20906">
    <property type="entry name" value="S-Me-THD_C"/>
    <property type="match status" value="1"/>
</dbReference>
<evidence type="ECO:0000259" key="1">
    <source>
        <dbReference type="Pfam" id="PF06032"/>
    </source>
</evidence>
<dbReference type="PATRIC" id="fig|1679170.3.peg.753"/>
<sequence length="364" mass="39456">MRKIGKQEIEDIAIGAALLGTGGGGDPYIGKLMALQAIEEYGEVTLLDVDEVPDDALVVPSSMMGAPTVMLEKAPSGEEAIEAFQLLEKYLGKKIYATFPIEAGGVNSMIPFALAARLGLPVIDADGMGRAFPELQMVTFYLDGIPATPGVFADEKGNTALLSTINNIWTERIARAATIQMGGSTMVAMYSMTGKNLKESGIRNILKLEEEIGKAIRFAKQNNVNPINEVLNKVGGFELFRGKVSDINRKTETGFARGTATFDGLNEYKGETLKLSFQNEHLLARTEQRLLCVTPDLIAVLDAETGLPITTEGIRYGARCVVIGIPCHPKWRTEKGIETVGPKYFGYDVDYVPVEELMKKGVAL</sequence>
<evidence type="ECO:0008006" key="5">
    <source>
        <dbReference type="Google" id="ProtNLM"/>
    </source>
</evidence>
<dbReference type="InterPro" id="IPR010318">
    <property type="entry name" value="S-Me-THD_N"/>
</dbReference>
<dbReference type="InterPro" id="IPR048350">
    <property type="entry name" value="S-Me-THD-like_C"/>
</dbReference>
<reference evidence="4" key="1">
    <citation type="submission" date="2015-07" db="EMBL/GenBank/DDBJ databases">
        <title>Genome sequencing project for genomic taxonomy and phylogenomics of Bacillus-like bacteria.</title>
        <authorList>
            <person name="Liu B."/>
            <person name="Wang J."/>
            <person name="Zhu Y."/>
            <person name="Liu G."/>
            <person name="Chen Q."/>
            <person name="Chen Z."/>
            <person name="Lan J."/>
            <person name="Che J."/>
            <person name="Ge C."/>
            <person name="Shi H."/>
            <person name="Pan Z."/>
            <person name="Liu X."/>
        </authorList>
    </citation>
    <scope>NUCLEOTIDE SEQUENCE [LARGE SCALE GENOMIC DNA]</scope>
    <source>
        <strain evidence="4">FJAT-27997</strain>
    </source>
</reference>
<dbReference type="AlphaFoldDB" id="A0A0K9GQZ7"/>
<accession>A0A0K9GQZ7</accession>
<dbReference type="InterPro" id="IPR027479">
    <property type="entry name" value="S-Me-THD_N_sf"/>
</dbReference>
<evidence type="ECO:0000259" key="2">
    <source>
        <dbReference type="Pfam" id="PF20906"/>
    </source>
</evidence>
<feature type="domain" description="S-Me-THD-like C-terminal" evidence="2">
    <location>
        <begin position="166"/>
        <end position="354"/>
    </location>
</feature>
<dbReference type="RefSeq" id="WP_049680028.1">
    <property type="nucleotide sequence ID" value="NZ_JBIVOD010000003.1"/>
</dbReference>
<dbReference type="Proteomes" id="UP000037146">
    <property type="component" value="Unassembled WGS sequence"/>
</dbReference>
<dbReference type="Pfam" id="PF06032">
    <property type="entry name" value="S-Me-THD_N"/>
    <property type="match status" value="1"/>
</dbReference>
<evidence type="ECO:0000313" key="4">
    <source>
        <dbReference type="Proteomes" id="UP000037146"/>
    </source>
</evidence>
<evidence type="ECO:0000313" key="3">
    <source>
        <dbReference type="EMBL" id="KMY48702.1"/>
    </source>
</evidence>
<dbReference type="InterPro" id="IPR024071">
    <property type="entry name" value="S-Me-THD_C_sf"/>
</dbReference>
<organism evidence="3 4">
    <name type="scientific">Peribacillus loiseleuriae</name>
    <dbReference type="NCBI Taxonomy" id="1679170"/>
    <lineage>
        <taxon>Bacteria</taxon>
        <taxon>Bacillati</taxon>
        <taxon>Bacillota</taxon>
        <taxon>Bacilli</taxon>
        <taxon>Bacillales</taxon>
        <taxon>Bacillaceae</taxon>
        <taxon>Peribacillus</taxon>
    </lineage>
</organism>
<comment type="caution">
    <text evidence="3">The sequence shown here is derived from an EMBL/GenBank/DDBJ whole genome shotgun (WGS) entry which is preliminary data.</text>
</comment>
<dbReference type="Gene3D" id="2.40.390.10">
    <property type="entry name" value="CV3147-like"/>
    <property type="match status" value="1"/>
</dbReference>
<dbReference type="Gene3D" id="3.40.1610.10">
    <property type="entry name" value="CV3147-like domain"/>
    <property type="match status" value="1"/>
</dbReference>
<name>A0A0K9GQZ7_9BACI</name>
<dbReference type="EMBL" id="LFZW01000001">
    <property type="protein sequence ID" value="KMY48702.1"/>
    <property type="molecule type" value="Genomic_DNA"/>
</dbReference>
<dbReference type="STRING" id="1679170.AC625_03585"/>
<gene>
    <name evidence="3" type="ORF">AC625_03585</name>
</gene>
<keyword evidence="4" id="KW-1185">Reference proteome</keyword>
<dbReference type="SUPFAM" id="SSF160991">
    <property type="entry name" value="CV3147-like"/>
    <property type="match status" value="1"/>
</dbReference>
<proteinExistence type="predicted"/>
<feature type="domain" description="S-Me-THD N-terminal" evidence="1">
    <location>
        <begin position="7"/>
        <end position="163"/>
    </location>
</feature>
<dbReference type="OrthoDB" id="7441206at2"/>
<protein>
    <recommendedName>
        <fullName evidence="5">Hydantoinase</fullName>
    </recommendedName>
</protein>